<evidence type="ECO:0000313" key="2">
    <source>
        <dbReference type="Proteomes" id="UP001557465"/>
    </source>
</evidence>
<dbReference type="RefSeq" id="WP_368393169.1">
    <property type="nucleotide sequence ID" value="NZ_JBFRYC010000023.1"/>
</dbReference>
<dbReference type="Gene3D" id="3.40.50.300">
    <property type="entry name" value="P-loop containing nucleotide triphosphate hydrolases"/>
    <property type="match status" value="1"/>
</dbReference>
<dbReference type="Proteomes" id="UP001557465">
    <property type="component" value="Unassembled WGS sequence"/>
</dbReference>
<organism evidence="1 2">
    <name type="scientific">Thioclava arctica</name>
    <dbReference type="NCBI Taxonomy" id="3238301"/>
    <lineage>
        <taxon>Bacteria</taxon>
        <taxon>Pseudomonadati</taxon>
        <taxon>Pseudomonadota</taxon>
        <taxon>Alphaproteobacteria</taxon>
        <taxon>Rhodobacterales</taxon>
        <taxon>Paracoccaceae</taxon>
        <taxon>Thioclava</taxon>
    </lineage>
</organism>
<evidence type="ECO:0008006" key="3">
    <source>
        <dbReference type="Google" id="ProtNLM"/>
    </source>
</evidence>
<name>A0ABV3TQ00_9RHOB</name>
<proteinExistence type="predicted"/>
<comment type="caution">
    <text evidence="1">The sequence shown here is derived from an EMBL/GenBank/DDBJ whole genome shotgun (WGS) entry which is preliminary data.</text>
</comment>
<dbReference type="InterPro" id="IPR027417">
    <property type="entry name" value="P-loop_NTPase"/>
</dbReference>
<reference evidence="1 2" key="1">
    <citation type="journal article" date="2011" name="Int. J. Syst. Evol. Microbiol.">
        <title>Zhongshania antarctica gen. nov., sp. nov. and Zhongshania guokunii sp. nov., gammaproteobacteria respectively isolated from coastal attached (fast) ice and surface seawater of the Antarctic.</title>
        <authorList>
            <person name="Li H.J."/>
            <person name="Zhang X.Y."/>
            <person name="Chen C.X."/>
            <person name="Zhang Y.J."/>
            <person name="Gao Z.M."/>
            <person name="Yu Y."/>
            <person name="Chen X.L."/>
            <person name="Chen B."/>
            <person name="Zhang Y.Z."/>
        </authorList>
    </citation>
    <scope>NUCLEOTIDE SEQUENCE [LARGE SCALE GENOMIC DNA]</scope>
    <source>
        <strain evidence="1 2">15-R06ZXC-3</strain>
    </source>
</reference>
<protein>
    <recommendedName>
        <fullName evidence="3">Sulfotransferase domain-containing protein</fullName>
    </recommendedName>
</protein>
<keyword evidence="2" id="KW-1185">Reference proteome</keyword>
<accession>A0ABV3TQ00</accession>
<sequence length="331" mass="38421">MRRKLFLHIGSHRTATTSIQQFMHENLDRLEAQGILYPLRVARHQRLINKIFAGKLKSDEVAADLSRVADERKDPIKSIVLSDEDISIRDDLSALEGFKEHCDVKILFSMRRQDLWLESWYFQNIKWQWNKALSHCSFDEFMAQREAFHWIHYDRYVRMLENMFGAENILLSVFEKDQMPGGPVVNFCRQIGLTDLQGFSDPPHVNSSMSAEMVEFVRHMPLDQFEPPERDLLRRAFEAVDRTHLGNSGKQSELLMTPRQRRKLLSEYEVGNQAVAKRYFNRDALFLDPPPKSDRPLAKLQIPSDSATLINRIVAPLLVQLVESGTIKGKD</sequence>
<dbReference type="SUPFAM" id="SSF52540">
    <property type="entry name" value="P-loop containing nucleoside triphosphate hydrolases"/>
    <property type="match status" value="1"/>
</dbReference>
<dbReference type="EMBL" id="JBFRYC010000023">
    <property type="protein sequence ID" value="MEX1663668.1"/>
    <property type="molecule type" value="Genomic_DNA"/>
</dbReference>
<evidence type="ECO:0000313" key="1">
    <source>
        <dbReference type="EMBL" id="MEX1663668.1"/>
    </source>
</evidence>
<gene>
    <name evidence="1" type="ORF">AB4874_18960</name>
</gene>